<dbReference type="Pfam" id="PF00724">
    <property type="entry name" value="Oxidored_FMN"/>
    <property type="match status" value="1"/>
</dbReference>
<evidence type="ECO:0000256" key="3">
    <source>
        <dbReference type="ARBA" id="ARBA00011048"/>
    </source>
</evidence>
<dbReference type="GO" id="GO:0051536">
    <property type="term" value="F:iron-sulfur cluster binding"/>
    <property type="evidence" value="ECO:0007669"/>
    <property type="project" value="UniProtKB-KW"/>
</dbReference>
<keyword evidence="7" id="KW-0560">Oxidoreductase</keyword>
<evidence type="ECO:0000256" key="5">
    <source>
        <dbReference type="ARBA" id="ARBA00022643"/>
    </source>
</evidence>
<dbReference type="Gene3D" id="3.20.20.70">
    <property type="entry name" value="Aldolase class I"/>
    <property type="match status" value="1"/>
</dbReference>
<dbReference type="AlphaFoldDB" id="A0A921DR45"/>
<comment type="cofactor">
    <cofactor evidence="1">
        <name>FMN</name>
        <dbReference type="ChEBI" id="CHEBI:58210"/>
    </cofactor>
</comment>
<keyword evidence="6" id="KW-0479">Metal-binding</keyword>
<evidence type="ECO:0000256" key="2">
    <source>
        <dbReference type="ARBA" id="ARBA00001966"/>
    </source>
</evidence>
<dbReference type="PANTHER" id="PTHR42917">
    <property type="entry name" value="2,4-DIENOYL-COA REDUCTASE"/>
    <property type="match status" value="1"/>
</dbReference>
<accession>A0A921DR45</accession>
<dbReference type="InterPro" id="IPR013785">
    <property type="entry name" value="Aldolase_TIM"/>
</dbReference>
<evidence type="ECO:0000256" key="6">
    <source>
        <dbReference type="ARBA" id="ARBA00022723"/>
    </source>
</evidence>
<comment type="similarity">
    <text evidence="3">In the N-terminal section; belongs to the NADH:flavin oxidoreductase/NADH oxidase family.</text>
</comment>
<dbReference type="PRINTS" id="PR00368">
    <property type="entry name" value="FADPNR"/>
</dbReference>
<dbReference type="GO" id="GO:0046872">
    <property type="term" value="F:metal ion binding"/>
    <property type="evidence" value="ECO:0007669"/>
    <property type="project" value="UniProtKB-KW"/>
</dbReference>
<dbReference type="GO" id="GO:0016491">
    <property type="term" value="F:oxidoreductase activity"/>
    <property type="evidence" value="ECO:0007669"/>
    <property type="project" value="UniProtKB-KW"/>
</dbReference>
<evidence type="ECO:0000259" key="11">
    <source>
        <dbReference type="Pfam" id="PF07992"/>
    </source>
</evidence>
<evidence type="ECO:0000256" key="9">
    <source>
        <dbReference type="ARBA" id="ARBA00023014"/>
    </source>
</evidence>
<comment type="cofactor">
    <cofactor evidence="2">
        <name>[4Fe-4S] cluster</name>
        <dbReference type="ChEBI" id="CHEBI:49883"/>
    </cofactor>
</comment>
<organism evidence="12 13">
    <name type="scientific">Mailhella massiliensis</name>
    <dbReference type="NCBI Taxonomy" id="1903261"/>
    <lineage>
        <taxon>Bacteria</taxon>
        <taxon>Pseudomonadati</taxon>
        <taxon>Thermodesulfobacteriota</taxon>
        <taxon>Desulfovibrionia</taxon>
        <taxon>Desulfovibrionales</taxon>
        <taxon>Desulfovibrionaceae</taxon>
        <taxon>Mailhella</taxon>
    </lineage>
</organism>
<dbReference type="GO" id="GO:0010181">
    <property type="term" value="F:FMN binding"/>
    <property type="evidence" value="ECO:0007669"/>
    <property type="project" value="InterPro"/>
</dbReference>
<evidence type="ECO:0000256" key="4">
    <source>
        <dbReference type="ARBA" id="ARBA00022630"/>
    </source>
</evidence>
<dbReference type="SUPFAM" id="SSF51395">
    <property type="entry name" value="FMN-linked oxidoreductases"/>
    <property type="match status" value="1"/>
</dbReference>
<dbReference type="Proteomes" id="UP000698963">
    <property type="component" value="Unassembled WGS sequence"/>
</dbReference>
<dbReference type="InterPro" id="IPR001155">
    <property type="entry name" value="OxRdtase_FMN_N"/>
</dbReference>
<dbReference type="InterPro" id="IPR036188">
    <property type="entry name" value="FAD/NAD-bd_sf"/>
</dbReference>
<dbReference type="EMBL" id="DYZA01000064">
    <property type="protein sequence ID" value="HJD96681.1"/>
    <property type="molecule type" value="Genomic_DNA"/>
</dbReference>
<dbReference type="Gene3D" id="3.40.50.720">
    <property type="entry name" value="NAD(P)-binding Rossmann-like Domain"/>
    <property type="match status" value="1"/>
</dbReference>
<evidence type="ECO:0000313" key="12">
    <source>
        <dbReference type="EMBL" id="HJD96681.1"/>
    </source>
</evidence>
<reference evidence="12" key="2">
    <citation type="submission" date="2021-09" db="EMBL/GenBank/DDBJ databases">
        <authorList>
            <person name="Gilroy R."/>
        </authorList>
    </citation>
    <scope>NUCLEOTIDE SEQUENCE</scope>
    <source>
        <strain evidence="12">ChiGjej2B2-19336</strain>
    </source>
</reference>
<evidence type="ECO:0000256" key="1">
    <source>
        <dbReference type="ARBA" id="ARBA00001917"/>
    </source>
</evidence>
<dbReference type="InterPro" id="IPR051793">
    <property type="entry name" value="NADH:flavin_oxidoreductase"/>
</dbReference>
<evidence type="ECO:0000256" key="7">
    <source>
        <dbReference type="ARBA" id="ARBA00023002"/>
    </source>
</evidence>
<protein>
    <submittedName>
        <fullName evidence="12">FAD-dependent oxidoreductase</fullName>
    </submittedName>
</protein>
<feature type="domain" description="NADH:flavin oxidoreductase/NADH oxidase N-terminal" evidence="10">
    <location>
        <begin position="6"/>
        <end position="338"/>
    </location>
</feature>
<dbReference type="InterPro" id="IPR023753">
    <property type="entry name" value="FAD/NAD-binding_dom"/>
</dbReference>
<name>A0A921DR45_9BACT</name>
<proteinExistence type="inferred from homology"/>
<comment type="caution">
    <text evidence="12">The sequence shown here is derived from an EMBL/GenBank/DDBJ whole genome shotgun (WGS) entry which is preliminary data.</text>
</comment>
<dbReference type="CDD" id="cd02803">
    <property type="entry name" value="OYE_like_FMN_family"/>
    <property type="match status" value="1"/>
</dbReference>
<evidence type="ECO:0000256" key="8">
    <source>
        <dbReference type="ARBA" id="ARBA00023004"/>
    </source>
</evidence>
<evidence type="ECO:0000313" key="13">
    <source>
        <dbReference type="Proteomes" id="UP000698963"/>
    </source>
</evidence>
<feature type="domain" description="FAD/NAD(P)-binding" evidence="11">
    <location>
        <begin position="384"/>
        <end position="607"/>
    </location>
</feature>
<gene>
    <name evidence="12" type="ORF">K8W16_03425</name>
</gene>
<reference evidence="12" key="1">
    <citation type="journal article" date="2021" name="PeerJ">
        <title>Extensive microbial diversity within the chicken gut microbiome revealed by metagenomics and culture.</title>
        <authorList>
            <person name="Gilroy R."/>
            <person name="Ravi A."/>
            <person name="Getino M."/>
            <person name="Pursley I."/>
            <person name="Horton D.L."/>
            <person name="Alikhan N.F."/>
            <person name="Baker D."/>
            <person name="Gharbi K."/>
            <person name="Hall N."/>
            <person name="Watson M."/>
            <person name="Adriaenssens E.M."/>
            <person name="Foster-Nyarko E."/>
            <person name="Jarju S."/>
            <person name="Secka A."/>
            <person name="Antonio M."/>
            <person name="Oren A."/>
            <person name="Chaudhuri R.R."/>
            <person name="La Ragione R."/>
            <person name="Hildebrand F."/>
            <person name="Pallen M.J."/>
        </authorList>
    </citation>
    <scope>NUCLEOTIDE SEQUENCE</scope>
    <source>
        <strain evidence="12">ChiGjej2B2-19336</strain>
    </source>
</reference>
<sequence>MNNSVLFTPIRINSLTLKNRIIMPAMASYHAAVNGEVTDKLIRYHAERAKGGVGMNIVEATYITRSGNSFDLGLGISDDFMIKGLSQLTSAVHKHDGKIAVQLQHGGRFGNPPTSGTPRMLVSMLPGLAPSENARVMDIAEIEGLVEAYAQAARRAVEAGFDAVELHGAHGYLINQFLSPLTNHREDAYGGSLENRLRFPLEVLAAVRSQVGKDYPVLFRFSMMEFMPGGIDMEQAVAICKAMTDHGVDMLNLSIGIGETVEYIIPPASVPEGWNADRAATIKQAIESRIPVAVVGRIYNRKTAEGIVSSGKADIVAMGRALLADPYLPVKLAEGRDNEILPCIGCNEGCTGMLNECRPISCAVNPRTGYEGDYPLTPAQKSKKIVVLGGGPAGCEVALTAAQRGHKVVLFEASSRLGGLANAAALPPGKGVFAALGNYFAVMLPKAGVEVRLQTRATAEDIKALQADHVVVATGGQPILPAFCKGADYVLAQDILEGKKEAGHTCLVVGGGLVGSETAEFLADKGRKVTIVELRDGIALDMEYKTRQMLMPRLAELNVSCLTETEVLSLGTDGSVNIRTPYLEKTLKGFDTIVLALGYRPDTELCRSLAEAEIDFVRVGDCKKVGKIINGVWDGFRLAYQF</sequence>
<dbReference type="Gene3D" id="3.50.50.60">
    <property type="entry name" value="FAD/NAD(P)-binding domain"/>
    <property type="match status" value="1"/>
</dbReference>
<evidence type="ECO:0000259" key="10">
    <source>
        <dbReference type="Pfam" id="PF00724"/>
    </source>
</evidence>
<keyword evidence="9" id="KW-0411">Iron-sulfur</keyword>
<dbReference type="SUPFAM" id="SSF51905">
    <property type="entry name" value="FAD/NAD(P)-binding domain"/>
    <property type="match status" value="1"/>
</dbReference>
<keyword evidence="5" id="KW-0288">FMN</keyword>
<keyword evidence="8" id="KW-0408">Iron</keyword>
<dbReference type="PANTHER" id="PTHR42917:SF2">
    <property type="entry name" value="2,4-DIENOYL-COA REDUCTASE [(2E)-ENOYL-COA-PRODUCING]"/>
    <property type="match status" value="1"/>
</dbReference>
<dbReference type="Pfam" id="PF07992">
    <property type="entry name" value="Pyr_redox_2"/>
    <property type="match status" value="1"/>
</dbReference>
<dbReference type="RefSeq" id="WP_304121172.1">
    <property type="nucleotide sequence ID" value="NZ_DYZA01000064.1"/>
</dbReference>
<keyword evidence="4" id="KW-0285">Flavoprotein</keyword>
<dbReference type="PRINTS" id="PR00469">
    <property type="entry name" value="PNDRDTASEII"/>
</dbReference>